<evidence type="ECO:0000313" key="4">
    <source>
        <dbReference type="EMBL" id="KAG5536793.1"/>
    </source>
</evidence>
<dbReference type="Gene3D" id="3.90.70.10">
    <property type="entry name" value="Cysteine proteinases"/>
    <property type="match status" value="1"/>
</dbReference>
<protein>
    <recommendedName>
        <fullName evidence="3">RING-type domain-containing protein</fullName>
    </recommendedName>
</protein>
<keyword evidence="5" id="KW-1185">Reference proteome</keyword>
<evidence type="ECO:0000313" key="5">
    <source>
        <dbReference type="Proteomes" id="UP000823749"/>
    </source>
</evidence>
<dbReference type="GO" id="GO:0030014">
    <property type="term" value="C:CCR4-NOT complex"/>
    <property type="evidence" value="ECO:0007669"/>
    <property type="project" value="InterPro"/>
</dbReference>
<evidence type="ECO:0000259" key="3">
    <source>
        <dbReference type="PROSITE" id="PS50089"/>
    </source>
</evidence>
<evidence type="ECO:0000256" key="1">
    <source>
        <dbReference type="PROSITE-ProRule" id="PRU00175"/>
    </source>
</evidence>
<dbReference type="Gene3D" id="3.30.40.10">
    <property type="entry name" value="Zinc/RING finger domain, C3HC4 (zinc finger)"/>
    <property type="match status" value="1"/>
</dbReference>
<dbReference type="SUPFAM" id="SSF54001">
    <property type="entry name" value="Cysteine proteinases"/>
    <property type="match status" value="1"/>
</dbReference>
<dbReference type="SUPFAM" id="SSF57850">
    <property type="entry name" value="RING/U-box"/>
    <property type="match status" value="1"/>
</dbReference>
<dbReference type="Pfam" id="PF14570">
    <property type="entry name" value="zf-RING_4"/>
    <property type="match status" value="1"/>
</dbReference>
<accession>A0AAV6J8Q2</accession>
<dbReference type="Proteomes" id="UP000823749">
    <property type="component" value="Chromosome 8"/>
</dbReference>
<dbReference type="InterPro" id="IPR013083">
    <property type="entry name" value="Znf_RING/FYVE/PHD"/>
</dbReference>
<name>A0AAV6J8Q2_9ERIC</name>
<dbReference type="InterPro" id="IPR039515">
    <property type="entry name" value="NOT4_mRING-HC-C4C4"/>
</dbReference>
<dbReference type="GO" id="GO:0006508">
    <property type="term" value="P:proteolysis"/>
    <property type="evidence" value="ECO:0007669"/>
    <property type="project" value="InterPro"/>
</dbReference>
<dbReference type="PROSITE" id="PS50089">
    <property type="entry name" value="ZF_RING_2"/>
    <property type="match status" value="1"/>
</dbReference>
<feature type="region of interest" description="Disordered" evidence="2">
    <location>
        <begin position="168"/>
        <end position="226"/>
    </location>
</feature>
<dbReference type="Pfam" id="PF00112">
    <property type="entry name" value="Peptidase_C1"/>
    <property type="match status" value="1"/>
</dbReference>
<keyword evidence="1" id="KW-0862">Zinc</keyword>
<feature type="compositionally biased region" description="Low complexity" evidence="2">
    <location>
        <begin position="195"/>
        <end position="215"/>
    </location>
</feature>
<feature type="compositionally biased region" description="Polar residues" evidence="2">
    <location>
        <begin position="176"/>
        <end position="194"/>
    </location>
</feature>
<dbReference type="GO" id="GO:0008270">
    <property type="term" value="F:zinc ion binding"/>
    <property type="evidence" value="ECO:0007669"/>
    <property type="project" value="UniProtKB-KW"/>
</dbReference>
<dbReference type="CDD" id="cd16618">
    <property type="entry name" value="mRING-HC-C4C4_CNOT4"/>
    <property type="match status" value="1"/>
</dbReference>
<proteinExistence type="predicted"/>
<gene>
    <name evidence="4" type="ORF">RHGRI_024280</name>
</gene>
<dbReference type="GO" id="GO:0004842">
    <property type="term" value="F:ubiquitin-protein transferase activity"/>
    <property type="evidence" value="ECO:0007669"/>
    <property type="project" value="InterPro"/>
</dbReference>
<comment type="caution">
    <text evidence="4">The sequence shown here is derived from an EMBL/GenBank/DDBJ whole genome shotgun (WGS) entry which is preliminary data.</text>
</comment>
<dbReference type="InterPro" id="IPR001841">
    <property type="entry name" value="Znf_RING"/>
</dbReference>
<keyword evidence="1" id="KW-0479">Metal-binding</keyword>
<dbReference type="GO" id="GO:0016567">
    <property type="term" value="P:protein ubiquitination"/>
    <property type="evidence" value="ECO:0007669"/>
    <property type="project" value="TreeGrafter"/>
</dbReference>
<feature type="domain" description="RING-type" evidence="3">
    <location>
        <begin position="344"/>
        <end position="386"/>
    </location>
</feature>
<keyword evidence="1" id="KW-0863">Zinc-finger</keyword>
<dbReference type="EMBL" id="JACTNZ010000008">
    <property type="protein sequence ID" value="KAG5536793.1"/>
    <property type="molecule type" value="Genomic_DNA"/>
</dbReference>
<dbReference type="FunFam" id="3.30.40.10:FF:000383">
    <property type="entry name" value="RING/U-box superfamily protein"/>
    <property type="match status" value="1"/>
</dbReference>
<dbReference type="PANTHER" id="PTHR12603:SF0">
    <property type="entry name" value="CCR4-NOT TRANSCRIPTION COMPLEX SUBUNIT 4"/>
    <property type="match status" value="1"/>
</dbReference>
<dbReference type="InterPro" id="IPR038765">
    <property type="entry name" value="Papain-like_cys_pep_sf"/>
</dbReference>
<dbReference type="GO" id="GO:0008234">
    <property type="term" value="F:cysteine-type peptidase activity"/>
    <property type="evidence" value="ECO:0007669"/>
    <property type="project" value="InterPro"/>
</dbReference>
<dbReference type="AlphaFoldDB" id="A0AAV6J8Q2"/>
<evidence type="ECO:0000256" key="2">
    <source>
        <dbReference type="SAM" id="MobiDB-lite"/>
    </source>
</evidence>
<reference evidence="4" key="1">
    <citation type="submission" date="2020-08" db="EMBL/GenBank/DDBJ databases">
        <title>Plant Genome Project.</title>
        <authorList>
            <person name="Zhang R.-G."/>
        </authorList>
    </citation>
    <scope>NUCLEOTIDE SEQUENCE</scope>
    <source>
        <strain evidence="4">WSP0</strain>
        <tissue evidence="4">Leaf</tissue>
    </source>
</reference>
<dbReference type="InterPro" id="IPR039780">
    <property type="entry name" value="Mot2"/>
</dbReference>
<dbReference type="PANTHER" id="PTHR12603">
    <property type="entry name" value="CCR4-NOT TRANSCRIPTION COMPLEX RELATED"/>
    <property type="match status" value="1"/>
</dbReference>
<dbReference type="InterPro" id="IPR000668">
    <property type="entry name" value="Peptidase_C1A_C"/>
</dbReference>
<organism evidence="4 5">
    <name type="scientific">Rhododendron griersonianum</name>
    <dbReference type="NCBI Taxonomy" id="479676"/>
    <lineage>
        <taxon>Eukaryota</taxon>
        <taxon>Viridiplantae</taxon>
        <taxon>Streptophyta</taxon>
        <taxon>Embryophyta</taxon>
        <taxon>Tracheophyta</taxon>
        <taxon>Spermatophyta</taxon>
        <taxon>Magnoliopsida</taxon>
        <taxon>eudicotyledons</taxon>
        <taxon>Gunneridae</taxon>
        <taxon>Pentapetalae</taxon>
        <taxon>asterids</taxon>
        <taxon>Ericales</taxon>
        <taxon>Ericaceae</taxon>
        <taxon>Ericoideae</taxon>
        <taxon>Rhodoreae</taxon>
        <taxon>Rhododendron</taxon>
    </lineage>
</organism>
<sequence length="417" mass="45575">MVSDSIANASIPIAAKDFPRKKRANRSAKLKQCKLDARREQWLSQDAWRLVCSEFKCEVVRFVGYGSNYTSSVYMGPSEAKKSNKHLDVSGHAVMLTDHFESRNGTKFFYIQNSHGEDWRSGGYGKIVKNKGCKGEPDASVVVDAHNERGQSIENLEIMPREDMKVESVHPYSDLDSPSNSPTSHTSIALGSTVSGTNFSGSSGDSSSGSSWSGSVTGEDEEGDDECLDDWEAVADALAATNDKKKQHTNPSLEQHINAIDSPPELAHRPASQIVTSYPKPECVEKVQMVPPTGRAWKPDDTFRPQSLPNLSKQLSFPMNSGRHYGCGGVTWSSNNAPSLPSSCPICCEDLDFTDSTFLPCLCGFRLCLFCHKRILEEDGRCPGCRKQYNGGPIVGEATLDGGGLRLARSCSMIMRS</sequence>